<organism evidence="1 2">
    <name type="scientific">Cladophialophora bantiana (strain ATCC 10958 / CBS 173.52 / CDC B-1940 / NIH 8579)</name>
    <name type="common">Xylohypha bantiana</name>
    <dbReference type="NCBI Taxonomy" id="1442370"/>
    <lineage>
        <taxon>Eukaryota</taxon>
        <taxon>Fungi</taxon>
        <taxon>Dikarya</taxon>
        <taxon>Ascomycota</taxon>
        <taxon>Pezizomycotina</taxon>
        <taxon>Eurotiomycetes</taxon>
        <taxon>Chaetothyriomycetidae</taxon>
        <taxon>Chaetothyriales</taxon>
        <taxon>Herpotrichiellaceae</taxon>
        <taxon>Cladophialophora</taxon>
    </lineage>
</organism>
<accession>A0A0D2HZU9</accession>
<dbReference type="RefSeq" id="XP_016623104.1">
    <property type="nucleotide sequence ID" value="XM_016761254.1"/>
</dbReference>
<keyword evidence="2" id="KW-1185">Reference proteome</keyword>
<proteinExistence type="predicted"/>
<dbReference type="EMBL" id="KN846983">
    <property type="protein sequence ID" value="KIW96435.1"/>
    <property type="molecule type" value="Genomic_DNA"/>
</dbReference>
<evidence type="ECO:0000313" key="2">
    <source>
        <dbReference type="Proteomes" id="UP000053789"/>
    </source>
</evidence>
<dbReference type="HOGENOM" id="CLU_2426824_0_0_1"/>
<reference evidence="1" key="1">
    <citation type="submission" date="2015-01" db="EMBL/GenBank/DDBJ databases">
        <title>The Genome Sequence of Cladophialophora bantiana CBS 173.52.</title>
        <authorList>
            <consortium name="The Broad Institute Genomics Platform"/>
            <person name="Cuomo C."/>
            <person name="de Hoog S."/>
            <person name="Gorbushina A."/>
            <person name="Stielow B."/>
            <person name="Teixiera M."/>
            <person name="Abouelleil A."/>
            <person name="Chapman S.B."/>
            <person name="Priest M."/>
            <person name="Young S.K."/>
            <person name="Wortman J."/>
            <person name="Nusbaum C."/>
            <person name="Birren B."/>
        </authorList>
    </citation>
    <scope>NUCLEOTIDE SEQUENCE [LARGE SCALE GENOMIC DNA]</scope>
    <source>
        <strain evidence="1">CBS 173.52</strain>
    </source>
</reference>
<evidence type="ECO:0000313" key="1">
    <source>
        <dbReference type="EMBL" id="KIW96435.1"/>
    </source>
</evidence>
<sequence>MDLQDADGNNFYGRGGNFSVCSQVRAKRQCPRFFQFLREARHVKIPKLTQEGKARREIVNCGDEACNDEHEIPKQPLSEEAAIDGFVEIYF</sequence>
<dbReference type="GeneID" id="27696432"/>
<name>A0A0D2HZU9_CLAB1</name>
<dbReference type="VEuPathDB" id="FungiDB:Z519_03504"/>
<dbReference type="AlphaFoldDB" id="A0A0D2HZU9"/>
<dbReference type="OrthoDB" id="10453845at2759"/>
<protein>
    <submittedName>
        <fullName evidence="1">Uncharacterized protein</fullName>
    </submittedName>
</protein>
<dbReference type="Proteomes" id="UP000053789">
    <property type="component" value="Unassembled WGS sequence"/>
</dbReference>
<gene>
    <name evidence="1" type="ORF">Z519_03504</name>
</gene>